<dbReference type="Gene3D" id="1.10.10.60">
    <property type="entry name" value="Homeodomain-like"/>
    <property type="match status" value="2"/>
</dbReference>
<feature type="domain" description="HTH araC/xylS-type" evidence="9">
    <location>
        <begin position="401"/>
        <end position="499"/>
    </location>
</feature>
<keyword evidence="3 8" id="KW-0597">Phosphoprotein</keyword>
<dbReference type="PROSITE" id="PS00041">
    <property type="entry name" value="HTH_ARAC_FAMILY_1"/>
    <property type="match status" value="1"/>
</dbReference>
<dbReference type="SMART" id="SM00448">
    <property type="entry name" value="REC"/>
    <property type="match status" value="1"/>
</dbReference>
<evidence type="ECO:0000256" key="3">
    <source>
        <dbReference type="ARBA" id="ARBA00022553"/>
    </source>
</evidence>
<dbReference type="Pfam" id="PF12833">
    <property type="entry name" value="HTH_18"/>
    <property type="match status" value="1"/>
</dbReference>
<dbReference type="PROSITE" id="PS50110">
    <property type="entry name" value="RESPONSE_REGULATORY"/>
    <property type="match status" value="1"/>
</dbReference>
<organism evidence="11 12">
    <name type="scientific">Anoxybacteroides tepidamans</name>
    <dbReference type="NCBI Taxonomy" id="265948"/>
    <lineage>
        <taxon>Bacteria</taxon>
        <taxon>Bacillati</taxon>
        <taxon>Bacillota</taxon>
        <taxon>Bacilli</taxon>
        <taxon>Bacillales</taxon>
        <taxon>Anoxybacillaceae</taxon>
        <taxon>Anoxybacteroides</taxon>
    </lineage>
</organism>
<dbReference type="SMART" id="SM00342">
    <property type="entry name" value="HTH_ARAC"/>
    <property type="match status" value="1"/>
</dbReference>
<dbReference type="GO" id="GO:0003700">
    <property type="term" value="F:DNA-binding transcription factor activity"/>
    <property type="evidence" value="ECO:0007669"/>
    <property type="project" value="InterPro"/>
</dbReference>
<dbReference type="SUPFAM" id="SSF46689">
    <property type="entry name" value="Homeodomain-like"/>
    <property type="match status" value="2"/>
</dbReference>
<protein>
    <submittedName>
        <fullName evidence="11">Two-component system response regulator YesN</fullName>
    </submittedName>
</protein>
<dbReference type="Proteomes" id="UP000520011">
    <property type="component" value="Unassembled WGS sequence"/>
</dbReference>
<proteinExistence type="predicted"/>
<keyword evidence="4" id="KW-0902">Two-component regulatory system</keyword>
<dbReference type="GO" id="GO:0000160">
    <property type="term" value="P:phosphorelay signal transduction system"/>
    <property type="evidence" value="ECO:0007669"/>
    <property type="project" value="UniProtKB-KW"/>
</dbReference>
<sequence>MEFNVLIVDDEPIICHGLRHTVPWEELGINVVGEAYDGEEALSLLDQLEVDLILSDVKMPIMDGLELAEHIFTHYPYIRMIMISGYDEFEYAKRAIRLGVKDYLLKPVDIDELIEIVSNIKEEVMRDREKEWRMRANQLLSSIVMGQEISLNEDSLKSIIGKYQLIGSAIENYSKTVHPLTNEKEQKVKKQWMNLIEFELTQKKCFCTSLFVGKNLLVTMCKMNDHFTDIKEMLKKVEKKLSYPMFFCVSDSFSDTVELKKQYDKLLDGMKTLPFQNEKIISLKNIQINLRSPALPAEFVQKIKQCNYGEINEVEIVVEEMFEYFKNEHYFLEDVVSVLKKLEMNLFEWFRHKPKLRLFGEIDVTIYNSYAQIKELFLDDLKDCFSYQVFATQFEQRRLIEKAISYIHENYQKDIKAMDVAAYINVSPNYFSQLIKQATGMHFNDFLHEVRIQQAKKLLTETNYRIFEIGELVGYKDYKYFVHIFKKLTSIPPSKYRTIVSHAK</sequence>
<gene>
    <name evidence="11" type="ORF">HNQ34_002845</name>
</gene>
<keyword evidence="6" id="KW-0238">DNA-binding</keyword>
<dbReference type="GO" id="GO:0005737">
    <property type="term" value="C:cytoplasm"/>
    <property type="evidence" value="ECO:0007669"/>
    <property type="project" value="UniProtKB-SubCell"/>
</dbReference>
<evidence type="ECO:0000256" key="6">
    <source>
        <dbReference type="ARBA" id="ARBA00023125"/>
    </source>
</evidence>
<dbReference type="InterPro" id="IPR001789">
    <property type="entry name" value="Sig_transdc_resp-reg_receiver"/>
</dbReference>
<comment type="subcellular location">
    <subcellularLocation>
        <location evidence="1">Cytoplasm</location>
    </subcellularLocation>
</comment>
<evidence type="ECO:0000256" key="5">
    <source>
        <dbReference type="ARBA" id="ARBA00023015"/>
    </source>
</evidence>
<dbReference type="GO" id="GO:0043565">
    <property type="term" value="F:sequence-specific DNA binding"/>
    <property type="evidence" value="ECO:0007669"/>
    <property type="project" value="InterPro"/>
</dbReference>
<name>A0A7W8ISC2_9BACL</name>
<evidence type="ECO:0000313" key="12">
    <source>
        <dbReference type="Proteomes" id="UP000520011"/>
    </source>
</evidence>
<evidence type="ECO:0000256" key="7">
    <source>
        <dbReference type="ARBA" id="ARBA00023163"/>
    </source>
</evidence>
<keyword evidence="12" id="KW-1185">Reference proteome</keyword>
<dbReference type="InterPro" id="IPR011006">
    <property type="entry name" value="CheY-like_superfamily"/>
</dbReference>
<dbReference type="EMBL" id="JACHEP010000020">
    <property type="protein sequence ID" value="MBB5325744.1"/>
    <property type="molecule type" value="Genomic_DNA"/>
</dbReference>
<evidence type="ECO:0000256" key="1">
    <source>
        <dbReference type="ARBA" id="ARBA00004496"/>
    </source>
</evidence>
<dbReference type="RefSeq" id="WP_183255621.1">
    <property type="nucleotide sequence ID" value="NZ_JACHEP010000020.1"/>
</dbReference>
<reference evidence="11 12" key="1">
    <citation type="submission" date="2020-08" db="EMBL/GenBank/DDBJ databases">
        <title>Genomic Encyclopedia of Type Strains, Phase IV (KMG-IV): sequencing the most valuable type-strain genomes for metagenomic binning, comparative biology and taxonomic classification.</title>
        <authorList>
            <person name="Goeker M."/>
        </authorList>
    </citation>
    <scope>NUCLEOTIDE SEQUENCE [LARGE SCALE GENOMIC DNA]</scope>
    <source>
        <strain evidence="11 12">DSM 16325</strain>
    </source>
</reference>
<dbReference type="InterPro" id="IPR009057">
    <property type="entry name" value="Homeodomain-like_sf"/>
</dbReference>
<dbReference type="InterPro" id="IPR018062">
    <property type="entry name" value="HTH_AraC-typ_CS"/>
</dbReference>
<feature type="modified residue" description="4-aspartylphosphate" evidence="8">
    <location>
        <position position="56"/>
    </location>
</feature>
<feature type="domain" description="Response regulatory" evidence="10">
    <location>
        <begin position="4"/>
        <end position="121"/>
    </location>
</feature>
<evidence type="ECO:0000259" key="9">
    <source>
        <dbReference type="PROSITE" id="PS01124"/>
    </source>
</evidence>
<comment type="caution">
    <text evidence="11">The sequence shown here is derived from an EMBL/GenBank/DDBJ whole genome shotgun (WGS) entry which is preliminary data.</text>
</comment>
<evidence type="ECO:0000256" key="2">
    <source>
        <dbReference type="ARBA" id="ARBA00022490"/>
    </source>
</evidence>
<dbReference type="CDD" id="cd17536">
    <property type="entry name" value="REC_YesN-like"/>
    <property type="match status" value="1"/>
</dbReference>
<evidence type="ECO:0000256" key="4">
    <source>
        <dbReference type="ARBA" id="ARBA00023012"/>
    </source>
</evidence>
<dbReference type="Gene3D" id="3.40.50.2300">
    <property type="match status" value="1"/>
</dbReference>
<dbReference type="PROSITE" id="PS01124">
    <property type="entry name" value="HTH_ARAC_FAMILY_2"/>
    <property type="match status" value="1"/>
</dbReference>
<dbReference type="AlphaFoldDB" id="A0A7W8ISC2"/>
<keyword evidence="7" id="KW-0804">Transcription</keyword>
<evidence type="ECO:0000313" key="11">
    <source>
        <dbReference type="EMBL" id="MBB5325744.1"/>
    </source>
</evidence>
<keyword evidence="5" id="KW-0805">Transcription regulation</keyword>
<dbReference type="PANTHER" id="PTHR42713:SF3">
    <property type="entry name" value="TRANSCRIPTIONAL REGULATORY PROTEIN HPTR"/>
    <property type="match status" value="1"/>
</dbReference>
<accession>A0A7W8ISC2</accession>
<dbReference type="Pfam" id="PF00072">
    <property type="entry name" value="Response_reg"/>
    <property type="match status" value="1"/>
</dbReference>
<keyword evidence="2" id="KW-0963">Cytoplasm</keyword>
<dbReference type="SUPFAM" id="SSF52172">
    <property type="entry name" value="CheY-like"/>
    <property type="match status" value="1"/>
</dbReference>
<dbReference type="InterPro" id="IPR051552">
    <property type="entry name" value="HptR"/>
</dbReference>
<dbReference type="PANTHER" id="PTHR42713">
    <property type="entry name" value="HISTIDINE KINASE-RELATED"/>
    <property type="match status" value="1"/>
</dbReference>
<dbReference type="InterPro" id="IPR018060">
    <property type="entry name" value="HTH_AraC"/>
</dbReference>
<evidence type="ECO:0000256" key="8">
    <source>
        <dbReference type="PROSITE-ProRule" id="PRU00169"/>
    </source>
</evidence>
<evidence type="ECO:0000259" key="10">
    <source>
        <dbReference type="PROSITE" id="PS50110"/>
    </source>
</evidence>